<sequence length="373" mass="43452">MKIFITILFLIFSTLTYTLEEEQGEGKGVGFIPYELYTKQLKETIKEYKDKILEHWSHAELPTNHKWVQYSHDYKEKCVVDFKNEKIMINVIVPEDNHLHHSNKKIMENVKEMLKQDLKESSKKTPYMNDNHVIDSDELLVGDIYDLAGDTPEESEKKIDKMISESKPVIKKAKKKGEVIVELSIPFPKDGILKKAAKYKKEVEKRAKEYEIKESLIYAVIHSESWYNPFARSSVPAYGLMQIVPETSGKDVAKRIYGKVILFTPKYLYNSKNNIEAGTNYLNLLYYTYFGDIENEISRKYCTIASYNTGAGNVSRAILGKIDLQETIDKINKMTSDEVYNRLIKHLPYKETKEYLKAVNTRDIYYQEIIEDI</sequence>
<dbReference type="Proteomes" id="UP000191153">
    <property type="component" value="Unassembled WGS sequence"/>
</dbReference>
<comment type="similarity">
    <text evidence="1">Belongs to the transglycosylase Slt family.</text>
</comment>
<dbReference type="SUPFAM" id="SSF53955">
    <property type="entry name" value="Lysozyme-like"/>
    <property type="match status" value="1"/>
</dbReference>
<dbReference type="Pfam" id="PF11873">
    <property type="entry name" value="Mltc_N"/>
    <property type="match status" value="1"/>
</dbReference>
<evidence type="ECO:0000313" key="4">
    <source>
        <dbReference type="EMBL" id="SJZ79458.1"/>
    </source>
</evidence>
<dbReference type="InterPro" id="IPR000189">
    <property type="entry name" value="Transglyc_AS"/>
</dbReference>
<dbReference type="Gene3D" id="1.10.530.10">
    <property type="match status" value="1"/>
</dbReference>
<dbReference type="PROSITE" id="PS00922">
    <property type="entry name" value="TRANSGLYCOSYLASE"/>
    <property type="match status" value="1"/>
</dbReference>
<keyword evidence="5" id="KW-1185">Reference proteome</keyword>
<dbReference type="Pfam" id="PF01464">
    <property type="entry name" value="SLT"/>
    <property type="match status" value="1"/>
</dbReference>
<evidence type="ECO:0000256" key="1">
    <source>
        <dbReference type="ARBA" id="ARBA00007734"/>
    </source>
</evidence>
<evidence type="ECO:0000259" key="2">
    <source>
        <dbReference type="Pfam" id="PF01464"/>
    </source>
</evidence>
<accession>A0A1T4NKZ0</accession>
<dbReference type="GO" id="GO:0008933">
    <property type="term" value="F:peptidoglycan lytic transglycosylase activity"/>
    <property type="evidence" value="ECO:0007669"/>
    <property type="project" value="InterPro"/>
</dbReference>
<dbReference type="STRING" id="180163.SAMN02745174_01560"/>
<dbReference type="CDD" id="cd16893">
    <property type="entry name" value="LT_MltC_MltE"/>
    <property type="match status" value="1"/>
</dbReference>
<dbReference type="GO" id="GO:0016020">
    <property type="term" value="C:membrane"/>
    <property type="evidence" value="ECO:0007669"/>
    <property type="project" value="InterPro"/>
</dbReference>
<dbReference type="EMBL" id="FUWX01000011">
    <property type="protein sequence ID" value="SJZ79458.1"/>
    <property type="molecule type" value="Genomic_DNA"/>
</dbReference>
<dbReference type="OrthoDB" id="9781970at2"/>
<dbReference type="PANTHER" id="PTHR37423:SF2">
    <property type="entry name" value="MEMBRANE-BOUND LYTIC MUREIN TRANSGLYCOSYLASE C"/>
    <property type="match status" value="1"/>
</dbReference>
<dbReference type="GO" id="GO:0000270">
    <property type="term" value="P:peptidoglycan metabolic process"/>
    <property type="evidence" value="ECO:0007669"/>
    <property type="project" value="InterPro"/>
</dbReference>
<organism evidence="4 5">
    <name type="scientific">Cetobacterium ceti</name>
    <dbReference type="NCBI Taxonomy" id="180163"/>
    <lineage>
        <taxon>Bacteria</taxon>
        <taxon>Fusobacteriati</taxon>
        <taxon>Fusobacteriota</taxon>
        <taxon>Fusobacteriia</taxon>
        <taxon>Fusobacteriales</taxon>
        <taxon>Fusobacteriaceae</taxon>
        <taxon>Cetobacterium</taxon>
    </lineage>
</organism>
<dbReference type="RefSeq" id="WP_078694049.1">
    <property type="nucleotide sequence ID" value="NZ_FUWX01000011.1"/>
</dbReference>
<dbReference type="AlphaFoldDB" id="A0A1T4NKZ0"/>
<dbReference type="PANTHER" id="PTHR37423">
    <property type="entry name" value="SOLUBLE LYTIC MUREIN TRANSGLYCOSYLASE-RELATED"/>
    <property type="match status" value="1"/>
</dbReference>
<protein>
    <submittedName>
        <fullName evidence="4">Membrane-bound lytic murein transglycosylase C</fullName>
    </submittedName>
</protein>
<dbReference type="InterPro" id="IPR024570">
    <property type="entry name" value="Murein_transglycosylaseC_N"/>
</dbReference>
<evidence type="ECO:0000259" key="3">
    <source>
        <dbReference type="Pfam" id="PF11873"/>
    </source>
</evidence>
<reference evidence="4 5" key="1">
    <citation type="submission" date="2017-02" db="EMBL/GenBank/DDBJ databases">
        <authorList>
            <person name="Peterson S.W."/>
        </authorList>
    </citation>
    <scope>NUCLEOTIDE SEQUENCE [LARGE SCALE GENOMIC DNA]</scope>
    <source>
        <strain evidence="4 5">ATCC 700028</strain>
    </source>
</reference>
<feature type="domain" description="Murein transglycosylase-C N-terminal" evidence="3">
    <location>
        <begin position="38"/>
        <end position="102"/>
    </location>
</feature>
<name>A0A1T4NKZ0_9FUSO</name>
<evidence type="ECO:0000313" key="5">
    <source>
        <dbReference type="Proteomes" id="UP000191153"/>
    </source>
</evidence>
<gene>
    <name evidence="4" type="ORF">SAMN02745174_01560</name>
</gene>
<proteinExistence type="inferred from homology"/>
<feature type="domain" description="Transglycosylase SLT" evidence="2">
    <location>
        <begin position="204"/>
        <end position="318"/>
    </location>
</feature>
<dbReference type="InterPro" id="IPR023346">
    <property type="entry name" value="Lysozyme-like_dom_sf"/>
</dbReference>
<dbReference type="InterPro" id="IPR008258">
    <property type="entry name" value="Transglycosylase_SLT_dom_1"/>
</dbReference>